<evidence type="ECO:0000256" key="1">
    <source>
        <dbReference type="SAM" id="Phobius"/>
    </source>
</evidence>
<keyword evidence="1" id="KW-1133">Transmembrane helix</keyword>
<dbReference type="InterPro" id="IPR018723">
    <property type="entry name" value="DUF2254_membrane"/>
</dbReference>
<keyword evidence="3" id="KW-1185">Reference proteome</keyword>
<evidence type="ECO:0008006" key="4">
    <source>
        <dbReference type="Google" id="ProtNLM"/>
    </source>
</evidence>
<evidence type="ECO:0000313" key="3">
    <source>
        <dbReference type="Proteomes" id="UP000642829"/>
    </source>
</evidence>
<feature type="transmembrane region" description="Helical" evidence="1">
    <location>
        <begin position="65"/>
        <end position="89"/>
    </location>
</feature>
<keyword evidence="1" id="KW-0472">Membrane</keyword>
<comment type="caution">
    <text evidence="2">The sequence shown here is derived from an EMBL/GenBank/DDBJ whole genome shotgun (WGS) entry which is preliminary data.</text>
</comment>
<reference evidence="2" key="2">
    <citation type="submission" date="2020-09" db="EMBL/GenBank/DDBJ databases">
        <authorList>
            <person name="Sun Q."/>
            <person name="Kim S."/>
        </authorList>
    </citation>
    <scope>NUCLEOTIDE SEQUENCE</scope>
    <source>
        <strain evidence="2">KCTC 12870</strain>
    </source>
</reference>
<accession>A0A8J3DD91</accession>
<sequence>MITVTGVILSTMVVVLTLASQQYGPRLVKNFIEDRPSQFVIGAFAGCFIYSIITLKNINSGGTEFVPTLSVLFAVVLSLTCIGLMIYFVQHVASAIQVQSIMRRVYHDLNHAVDELFPEEIAPEKPSAKPTADAPRTIGEGAELTCIRSHRAGYVQYVQDDDLMRLAKEWDLGVELKARPGDFVYDGYELASVNSKRALDDDALGELRGIFVMGTFPTHQQDATFPIRQMEEIAIRALSPGINDPHTAVECIDYLTCSFRKLARRTWPKPQRFDAEGALRVIAPPREFETLLRQAFQQIHFYGRQDITIVTRIVASLNIIAEECPSGSERRETIVKLTREVIQESQESLPFASQRERIPDAVSA</sequence>
<dbReference type="AlphaFoldDB" id="A0A8J3DD91"/>
<gene>
    <name evidence="2" type="ORF">GCM10007047_32890</name>
</gene>
<proteinExistence type="predicted"/>
<feature type="transmembrane region" description="Helical" evidence="1">
    <location>
        <begin position="37"/>
        <end position="53"/>
    </location>
</feature>
<dbReference type="EMBL" id="BMXG01000030">
    <property type="protein sequence ID" value="GHC12940.1"/>
    <property type="molecule type" value="Genomic_DNA"/>
</dbReference>
<protein>
    <recommendedName>
        <fullName evidence="4">DUF2254 domain-containing protein</fullName>
    </recommendedName>
</protein>
<name>A0A8J3DD91_9BACT</name>
<organism evidence="2 3">
    <name type="scientific">Cerasicoccus arenae</name>
    <dbReference type="NCBI Taxonomy" id="424488"/>
    <lineage>
        <taxon>Bacteria</taxon>
        <taxon>Pseudomonadati</taxon>
        <taxon>Verrucomicrobiota</taxon>
        <taxon>Opitutia</taxon>
        <taxon>Puniceicoccales</taxon>
        <taxon>Cerasicoccaceae</taxon>
        <taxon>Cerasicoccus</taxon>
    </lineage>
</organism>
<reference evidence="2" key="1">
    <citation type="journal article" date="2014" name="Int. J. Syst. Evol. Microbiol.">
        <title>Complete genome sequence of Corynebacterium casei LMG S-19264T (=DSM 44701T), isolated from a smear-ripened cheese.</title>
        <authorList>
            <consortium name="US DOE Joint Genome Institute (JGI-PGF)"/>
            <person name="Walter F."/>
            <person name="Albersmeier A."/>
            <person name="Kalinowski J."/>
            <person name="Ruckert C."/>
        </authorList>
    </citation>
    <scope>NUCLEOTIDE SEQUENCE</scope>
    <source>
        <strain evidence="2">KCTC 12870</strain>
    </source>
</reference>
<dbReference type="Proteomes" id="UP000642829">
    <property type="component" value="Unassembled WGS sequence"/>
</dbReference>
<dbReference type="Pfam" id="PF10011">
    <property type="entry name" value="DUF2254"/>
    <property type="match status" value="1"/>
</dbReference>
<keyword evidence="1" id="KW-0812">Transmembrane</keyword>
<evidence type="ECO:0000313" key="2">
    <source>
        <dbReference type="EMBL" id="GHC12940.1"/>
    </source>
</evidence>